<sequence>MIAVTGVIDTIEAVHDAVRRMEEGAARHYEQLALAAEAMTAPEAATTLRSLAAAARRRAKTFSGSTLPASAPPQLTTPFSPDGLALESWQVLELALDMEYSMLNMLEMLQAIGETEEIRAEAGILAERKRLHLGELDQRQDHQPSPADGQD</sequence>
<evidence type="ECO:0008006" key="3">
    <source>
        <dbReference type="Google" id="ProtNLM"/>
    </source>
</evidence>
<protein>
    <recommendedName>
        <fullName evidence="3">Ferritin-like metal-binding protein YciE</fullName>
    </recommendedName>
</protein>
<name>A0ABS5IB67_9PROT</name>
<dbReference type="InterPro" id="IPR009078">
    <property type="entry name" value="Ferritin-like_SF"/>
</dbReference>
<dbReference type="RefSeq" id="WP_211547661.1">
    <property type="nucleotide sequence ID" value="NZ_JAGTUF010000005.1"/>
</dbReference>
<dbReference type="EMBL" id="JAGTUF010000005">
    <property type="protein sequence ID" value="MBR9971669.1"/>
    <property type="molecule type" value="Genomic_DNA"/>
</dbReference>
<accession>A0ABS5IB67</accession>
<evidence type="ECO:0000313" key="2">
    <source>
        <dbReference type="Proteomes" id="UP000680714"/>
    </source>
</evidence>
<dbReference type="InterPro" id="IPR012347">
    <property type="entry name" value="Ferritin-like"/>
</dbReference>
<proteinExistence type="predicted"/>
<dbReference type="Gene3D" id="1.20.1260.10">
    <property type="match status" value="1"/>
</dbReference>
<comment type="caution">
    <text evidence="1">The sequence shown here is derived from an EMBL/GenBank/DDBJ whole genome shotgun (WGS) entry which is preliminary data.</text>
</comment>
<reference evidence="1 2" key="1">
    <citation type="submission" date="2021-04" db="EMBL/GenBank/DDBJ databases">
        <title>Magnetospirillum sulfuroxidans sp. nov., a facultative chemolithoautotrophic sulfur-oxidizing alphaproteobacterium isolated from freshwater sediment and proposals for Paramagetospirillum gen. nov., and Magnetospirillaceae fam. nov.</title>
        <authorList>
            <person name="Koziaeva V."/>
            <person name="Geelhoed J.S."/>
            <person name="Sorokin D.Y."/>
            <person name="Grouzdev D.S."/>
        </authorList>
    </citation>
    <scope>NUCLEOTIDE SEQUENCE [LARGE SCALE GENOMIC DNA]</scope>
    <source>
        <strain evidence="1 2">J10</strain>
    </source>
</reference>
<gene>
    <name evidence="1" type="ORF">KEC16_08075</name>
</gene>
<dbReference type="SUPFAM" id="SSF47240">
    <property type="entry name" value="Ferritin-like"/>
    <property type="match status" value="1"/>
</dbReference>
<organism evidence="1 2">
    <name type="scientific">Magnetospirillum sulfuroxidans</name>
    <dbReference type="NCBI Taxonomy" id="611300"/>
    <lineage>
        <taxon>Bacteria</taxon>
        <taxon>Pseudomonadati</taxon>
        <taxon>Pseudomonadota</taxon>
        <taxon>Alphaproteobacteria</taxon>
        <taxon>Rhodospirillales</taxon>
        <taxon>Rhodospirillaceae</taxon>
        <taxon>Magnetospirillum</taxon>
    </lineage>
</organism>
<evidence type="ECO:0000313" key="1">
    <source>
        <dbReference type="EMBL" id="MBR9971669.1"/>
    </source>
</evidence>
<dbReference type="Proteomes" id="UP000680714">
    <property type="component" value="Unassembled WGS sequence"/>
</dbReference>
<keyword evidence="2" id="KW-1185">Reference proteome</keyword>